<dbReference type="InterPro" id="IPR011055">
    <property type="entry name" value="Dup_hybrid_motif"/>
</dbReference>
<dbReference type="Pfam" id="PF07705">
    <property type="entry name" value="CARDB"/>
    <property type="match status" value="1"/>
</dbReference>
<dbReference type="OrthoDB" id="6188067at2"/>
<feature type="active site" description="Proton donor/acceptor" evidence="1">
    <location>
        <position position="307"/>
    </location>
</feature>
<dbReference type="InterPro" id="IPR011635">
    <property type="entry name" value="CARDB"/>
</dbReference>
<evidence type="ECO:0000259" key="6">
    <source>
        <dbReference type="Pfam" id="PF07705"/>
    </source>
</evidence>
<dbReference type="InterPro" id="IPR016047">
    <property type="entry name" value="M23ase_b-sheet_dom"/>
</dbReference>
<feature type="disulfide bond" evidence="3">
    <location>
        <begin position="291"/>
        <end position="337"/>
    </location>
</feature>
<keyword evidence="8" id="KW-1185">Reference proteome</keyword>
<dbReference type="GO" id="GO:0004222">
    <property type="term" value="F:metalloendopeptidase activity"/>
    <property type="evidence" value="ECO:0007669"/>
    <property type="project" value="InterPro"/>
</dbReference>
<proteinExistence type="predicted"/>
<protein>
    <submittedName>
        <fullName evidence="7">LasA protease</fullName>
    </submittedName>
</protein>
<evidence type="ECO:0000256" key="2">
    <source>
        <dbReference type="PIRSR" id="PIRSR600841-2"/>
    </source>
</evidence>
<sequence>MKNRRALSTSNTNPVPTCLLLVLLFCAPVCYGNDSSASKPKITETNFLYTPDQMLHFDINDYLITNLPHLSPYAEAISHWSGHSSVSPAVIITLLERSNKTNSAKQAGATNEANRTIKQSDLTPLIKSITTSTANAYYHSLAEGLADPANQALRNVLKTQNIATTHVPENEAASSSEASKESLKAQVDKQLLELQDLYSKLFAASPSIASMAASDERQQAKTVPSETLLQLPYPIGEAWETWGGTHSFTGTDTGPRSSLDFRRGRLAWSANTSSIWVSAANAGQVIRHSSCFVEILSSTGWSTSYYHLDNIRYTSGQSVARNSALANYANNVNQSLCDGGHSAGPHLHFSLKYNGAYQSLDGVLLSGNEVHDGRHDYDTNCGYYWIDNAGKKACAGSALRNNGVPSSQPTADLKIESAKVTPNEVLRGQPFSVSATVYNQGTKTANQATLLFLASRDAKIELSDTLLSSIPLADISANRRLDISTNEISSSELSGLVWLGVCVTNVEGELNLENNCSAGSVLTIKPPVVISGAIKLLLLNHD</sequence>
<feature type="disulfide bond" evidence="3">
    <location>
        <begin position="381"/>
        <end position="394"/>
    </location>
</feature>
<dbReference type="PANTHER" id="PTHR21666:SF270">
    <property type="entry name" value="MUREIN HYDROLASE ACTIVATOR ENVC"/>
    <property type="match status" value="1"/>
</dbReference>
<keyword evidence="3" id="KW-1015">Disulfide bond</keyword>
<comment type="cofactor">
    <cofactor evidence="2">
        <name>Zn(2+)</name>
        <dbReference type="ChEBI" id="CHEBI:29105"/>
    </cofactor>
    <text evidence="2">Binds 1 zinc ion per subunit.</text>
</comment>
<evidence type="ECO:0000313" key="7">
    <source>
        <dbReference type="EMBL" id="RBP49189.1"/>
    </source>
</evidence>
<dbReference type="PRINTS" id="PR00933">
    <property type="entry name" value="BLYTICPTASE"/>
</dbReference>
<dbReference type="RefSeq" id="WP_113955055.1">
    <property type="nucleotide sequence ID" value="NZ_QNRT01000004.1"/>
</dbReference>
<dbReference type="GO" id="GO:0006508">
    <property type="term" value="P:proteolysis"/>
    <property type="evidence" value="ECO:0007669"/>
    <property type="project" value="UniProtKB-KW"/>
</dbReference>
<feature type="signal peptide" evidence="4">
    <location>
        <begin position="1"/>
        <end position="31"/>
    </location>
</feature>
<feature type="binding site" evidence="2">
    <location>
        <position position="246"/>
    </location>
    <ligand>
        <name>Zn(2+)</name>
        <dbReference type="ChEBI" id="CHEBI:29105"/>
    </ligand>
</feature>
<feature type="binding site" evidence="2">
    <location>
        <position position="348"/>
    </location>
    <ligand>
        <name>Zn(2+)</name>
        <dbReference type="ChEBI" id="CHEBI:29105"/>
    </ligand>
</feature>
<accession>A0A395JHY0</accession>
<dbReference type="EMBL" id="QNRT01000004">
    <property type="protein sequence ID" value="RBP49189.1"/>
    <property type="molecule type" value="Genomic_DNA"/>
</dbReference>
<organism evidence="7 8">
    <name type="scientific">Arenicella xantha</name>
    <dbReference type="NCBI Taxonomy" id="644221"/>
    <lineage>
        <taxon>Bacteria</taxon>
        <taxon>Pseudomonadati</taxon>
        <taxon>Pseudomonadota</taxon>
        <taxon>Gammaproteobacteria</taxon>
        <taxon>Arenicellales</taxon>
        <taxon>Arenicellaceae</taxon>
        <taxon>Arenicella</taxon>
    </lineage>
</organism>
<feature type="domain" description="CARDB" evidence="6">
    <location>
        <begin position="411"/>
        <end position="516"/>
    </location>
</feature>
<dbReference type="GO" id="GO:0046872">
    <property type="term" value="F:metal ion binding"/>
    <property type="evidence" value="ECO:0007669"/>
    <property type="project" value="UniProtKB-KW"/>
</dbReference>
<keyword evidence="7" id="KW-0645">Protease</keyword>
<feature type="active site" description="Proton donor/acceptor" evidence="1">
    <location>
        <position position="346"/>
    </location>
</feature>
<dbReference type="InterPro" id="IPR050570">
    <property type="entry name" value="Cell_wall_metabolism_enzyme"/>
</dbReference>
<dbReference type="InParanoid" id="A0A395JHY0"/>
<dbReference type="Proteomes" id="UP000253083">
    <property type="component" value="Unassembled WGS sequence"/>
</dbReference>
<evidence type="ECO:0000256" key="3">
    <source>
        <dbReference type="PIRSR" id="PIRSR600841-3"/>
    </source>
</evidence>
<gene>
    <name evidence="7" type="ORF">DFR28_104117</name>
</gene>
<keyword evidence="2" id="KW-0862">Zinc</keyword>
<name>A0A395JHY0_9GAMM</name>
<comment type="caution">
    <text evidence="7">The sequence shown here is derived from an EMBL/GenBank/DDBJ whole genome shotgun (WGS) entry which is preliminary data.</text>
</comment>
<dbReference type="Gene3D" id="2.60.40.10">
    <property type="entry name" value="Immunoglobulins"/>
    <property type="match status" value="1"/>
</dbReference>
<keyword evidence="7" id="KW-0378">Hydrolase</keyword>
<keyword evidence="2" id="KW-0479">Metal-binding</keyword>
<evidence type="ECO:0000256" key="1">
    <source>
        <dbReference type="PIRSR" id="PIRSR600841-1"/>
    </source>
</evidence>
<dbReference type="InterPro" id="IPR000841">
    <property type="entry name" value="Pept_M23A_Blytic"/>
</dbReference>
<feature type="chain" id="PRO_5017188969" evidence="4">
    <location>
        <begin position="32"/>
        <end position="542"/>
    </location>
</feature>
<dbReference type="InterPro" id="IPR013783">
    <property type="entry name" value="Ig-like_fold"/>
</dbReference>
<dbReference type="Pfam" id="PF01551">
    <property type="entry name" value="Peptidase_M23"/>
    <property type="match status" value="1"/>
</dbReference>
<dbReference type="AlphaFoldDB" id="A0A395JHY0"/>
<evidence type="ECO:0000256" key="4">
    <source>
        <dbReference type="SAM" id="SignalP"/>
    </source>
</evidence>
<feature type="binding site" evidence="2">
    <location>
        <position position="260"/>
    </location>
    <ligand>
        <name>Zn(2+)</name>
        <dbReference type="ChEBI" id="CHEBI:29105"/>
    </ligand>
</feature>
<evidence type="ECO:0000259" key="5">
    <source>
        <dbReference type="Pfam" id="PF01551"/>
    </source>
</evidence>
<keyword evidence="4" id="KW-0732">Signal</keyword>
<evidence type="ECO:0000313" key="8">
    <source>
        <dbReference type="Proteomes" id="UP000253083"/>
    </source>
</evidence>
<dbReference type="Gene3D" id="2.70.70.10">
    <property type="entry name" value="Glucose Permease (Domain IIA)"/>
    <property type="match status" value="1"/>
</dbReference>
<dbReference type="CDD" id="cd12797">
    <property type="entry name" value="M23_peptidase"/>
    <property type="match status" value="1"/>
</dbReference>
<dbReference type="SUPFAM" id="SSF51261">
    <property type="entry name" value="Duplicated hybrid motif"/>
    <property type="match status" value="1"/>
</dbReference>
<feature type="domain" description="M23ase beta-sheet core" evidence="5">
    <location>
        <begin position="277"/>
        <end position="357"/>
    </location>
</feature>
<dbReference type="PANTHER" id="PTHR21666">
    <property type="entry name" value="PEPTIDASE-RELATED"/>
    <property type="match status" value="1"/>
</dbReference>
<reference evidence="7 8" key="1">
    <citation type="submission" date="2018-06" db="EMBL/GenBank/DDBJ databases">
        <title>Genomic Encyclopedia of Type Strains, Phase IV (KMG-IV): sequencing the most valuable type-strain genomes for metagenomic binning, comparative biology and taxonomic classification.</title>
        <authorList>
            <person name="Goeker M."/>
        </authorList>
    </citation>
    <scope>NUCLEOTIDE SEQUENCE [LARGE SCALE GENOMIC DNA]</scope>
    <source>
        <strain evidence="7 8">DSM 24032</strain>
    </source>
</reference>